<gene>
    <name evidence="1" type="ORF">UX80_C0012G0011</name>
</gene>
<reference evidence="1 2" key="1">
    <citation type="journal article" date="2015" name="Nature">
        <title>rRNA introns, odd ribosomes, and small enigmatic genomes across a large radiation of phyla.</title>
        <authorList>
            <person name="Brown C.T."/>
            <person name="Hug L.A."/>
            <person name="Thomas B.C."/>
            <person name="Sharon I."/>
            <person name="Castelle C.J."/>
            <person name="Singh A."/>
            <person name="Wilkins M.J."/>
            <person name="Williams K.H."/>
            <person name="Banfield J.F."/>
        </authorList>
    </citation>
    <scope>NUCLEOTIDE SEQUENCE [LARGE SCALE GENOMIC DNA]</scope>
</reference>
<evidence type="ECO:0008006" key="3">
    <source>
        <dbReference type="Google" id="ProtNLM"/>
    </source>
</evidence>
<evidence type="ECO:0000313" key="1">
    <source>
        <dbReference type="EMBL" id="KKU57604.1"/>
    </source>
</evidence>
<protein>
    <recommendedName>
        <fullName evidence="3">SpoVT-AbrB domain-containing protein</fullName>
    </recommendedName>
</protein>
<dbReference type="AlphaFoldDB" id="A0A0G1RJZ6"/>
<comment type="caution">
    <text evidence="1">The sequence shown here is derived from an EMBL/GenBank/DDBJ whole genome shotgun (WGS) entry which is preliminary data.</text>
</comment>
<dbReference type="STRING" id="1618358.UX80_C0012G0011"/>
<name>A0A0G1RJZ6_9BACT</name>
<sequence>MTYSLPISSQNQVTLNRAIRKHLGISSQSTVTAIPTNLGSRKVVILEPPTQSWVDRVAGIGKGMYGNVDEYIKNERKSWDR</sequence>
<evidence type="ECO:0000313" key="2">
    <source>
        <dbReference type="Proteomes" id="UP000034307"/>
    </source>
</evidence>
<organism evidence="1 2">
    <name type="scientific">Candidatus Amesbacteria bacterium GW2011_GWA2_47_11b</name>
    <dbReference type="NCBI Taxonomy" id="1618358"/>
    <lineage>
        <taxon>Bacteria</taxon>
        <taxon>Candidatus Amesiibacteriota</taxon>
    </lineage>
</organism>
<accession>A0A0G1RJZ6</accession>
<dbReference type="EMBL" id="LCNO01000012">
    <property type="protein sequence ID" value="KKU57604.1"/>
    <property type="molecule type" value="Genomic_DNA"/>
</dbReference>
<dbReference type="Proteomes" id="UP000034307">
    <property type="component" value="Unassembled WGS sequence"/>
</dbReference>
<proteinExistence type="predicted"/>